<evidence type="ECO:0000256" key="9">
    <source>
        <dbReference type="ARBA" id="ARBA00048679"/>
    </source>
</evidence>
<comment type="caution">
    <text evidence="12">The sequence shown here is derived from an EMBL/GenBank/DDBJ whole genome shotgun (WGS) entry which is preliminary data.</text>
</comment>
<organism evidence="12 13">
    <name type="scientific">Antrihabitans spumae</name>
    <dbReference type="NCBI Taxonomy" id="3373370"/>
    <lineage>
        <taxon>Bacteria</taxon>
        <taxon>Bacillati</taxon>
        <taxon>Actinomycetota</taxon>
        <taxon>Actinomycetes</taxon>
        <taxon>Mycobacteriales</taxon>
        <taxon>Nocardiaceae</taxon>
        <taxon>Antrihabitans</taxon>
    </lineage>
</organism>
<dbReference type="InterPro" id="IPR011009">
    <property type="entry name" value="Kinase-like_dom_sf"/>
</dbReference>
<keyword evidence="7" id="KW-0067">ATP-binding</keyword>
<dbReference type="Gene3D" id="1.25.40.10">
    <property type="entry name" value="Tetratricopeptide repeat domain"/>
    <property type="match status" value="2"/>
</dbReference>
<dbReference type="Pfam" id="PF16918">
    <property type="entry name" value="PknG_TPR"/>
    <property type="match status" value="1"/>
</dbReference>
<keyword evidence="5" id="KW-0547">Nucleotide-binding</keyword>
<dbReference type="Pfam" id="PF16919">
    <property type="entry name" value="PknG_rubred"/>
    <property type="match status" value="1"/>
</dbReference>
<keyword evidence="3" id="KW-0723">Serine/threonine-protein kinase</keyword>
<dbReference type="PANTHER" id="PTHR24363">
    <property type="entry name" value="SERINE/THREONINE PROTEIN KINASE"/>
    <property type="match status" value="1"/>
</dbReference>
<proteinExistence type="predicted"/>
<dbReference type="RefSeq" id="WP_395113971.1">
    <property type="nucleotide sequence ID" value="NZ_JBIMSO010000039.1"/>
</dbReference>
<name>A0ABW7JKP9_9NOCA</name>
<dbReference type="Gene3D" id="1.10.510.10">
    <property type="entry name" value="Transferase(Phosphotransferase) domain 1"/>
    <property type="match status" value="1"/>
</dbReference>
<evidence type="ECO:0000313" key="12">
    <source>
        <dbReference type="EMBL" id="MFH5208398.1"/>
    </source>
</evidence>
<gene>
    <name evidence="12" type="ORF">ACHIPZ_09315</name>
</gene>
<evidence type="ECO:0000256" key="2">
    <source>
        <dbReference type="ARBA" id="ARBA00014676"/>
    </source>
</evidence>
<dbReference type="PROSITE" id="PS50011">
    <property type="entry name" value="PROTEIN_KINASE_DOM"/>
    <property type="match status" value="1"/>
</dbReference>
<feature type="compositionally biased region" description="Polar residues" evidence="10">
    <location>
        <begin position="35"/>
        <end position="44"/>
    </location>
</feature>
<dbReference type="SUPFAM" id="SSF56112">
    <property type="entry name" value="Protein kinase-like (PK-like)"/>
    <property type="match status" value="1"/>
</dbReference>
<feature type="compositionally biased region" description="Polar residues" evidence="10">
    <location>
        <begin position="10"/>
        <end position="26"/>
    </location>
</feature>
<evidence type="ECO:0000256" key="8">
    <source>
        <dbReference type="ARBA" id="ARBA00047899"/>
    </source>
</evidence>
<dbReference type="InterPro" id="IPR008271">
    <property type="entry name" value="Ser/Thr_kinase_AS"/>
</dbReference>
<dbReference type="SMART" id="SM00220">
    <property type="entry name" value="S_TKc"/>
    <property type="match status" value="1"/>
</dbReference>
<dbReference type="EC" id="2.7.11.1" evidence="1"/>
<feature type="domain" description="Protein kinase" evidence="11">
    <location>
        <begin position="156"/>
        <end position="433"/>
    </location>
</feature>
<feature type="region of interest" description="Disordered" evidence="10">
    <location>
        <begin position="1"/>
        <end position="78"/>
    </location>
</feature>
<evidence type="ECO:0000256" key="3">
    <source>
        <dbReference type="ARBA" id="ARBA00022527"/>
    </source>
</evidence>
<evidence type="ECO:0000259" key="11">
    <source>
        <dbReference type="PROSITE" id="PS50011"/>
    </source>
</evidence>
<evidence type="ECO:0000256" key="6">
    <source>
        <dbReference type="ARBA" id="ARBA00022777"/>
    </source>
</evidence>
<dbReference type="PROSITE" id="PS00108">
    <property type="entry name" value="PROTEIN_KINASE_ST"/>
    <property type="match status" value="1"/>
</dbReference>
<evidence type="ECO:0000313" key="13">
    <source>
        <dbReference type="Proteomes" id="UP001609175"/>
    </source>
</evidence>
<evidence type="ECO:0000256" key="5">
    <source>
        <dbReference type="ARBA" id="ARBA00022741"/>
    </source>
</evidence>
<comment type="catalytic activity">
    <reaction evidence="8">
        <text>L-threonyl-[protein] + ATP = O-phospho-L-threonyl-[protein] + ADP + H(+)</text>
        <dbReference type="Rhea" id="RHEA:46608"/>
        <dbReference type="Rhea" id="RHEA-COMP:11060"/>
        <dbReference type="Rhea" id="RHEA-COMP:11605"/>
        <dbReference type="ChEBI" id="CHEBI:15378"/>
        <dbReference type="ChEBI" id="CHEBI:30013"/>
        <dbReference type="ChEBI" id="CHEBI:30616"/>
        <dbReference type="ChEBI" id="CHEBI:61977"/>
        <dbReference type="ChEBI" id="CHEBI:456216"/>
        <dbReference type="EC" id="2.7.11.1"/>
    </reaction>
</comment>
<dbReference type="CDD" id="cd14014">
    <property type="entry name" value="STKc_PknB_like"/>
    <property type="match status" value="1"/>
</dbReference>
<sequence length="782" mass="84592">MEHEDIGTQAAGTQEVGTQAAGTQAVGTRAAGTQAAESRTSGTQRSDGSATTATTATSGSRSSGRSSRTVRSRPGIRRLGGGLVEVPAVAPVDPKSAVLVDPVVSEGKRFCWKCAKPVGRSDGTGRGKRTGECAHCGAPFDFRPQLHEGDMVAGQYEVQGCIAHGGLGWIYLAIDRNVSDRWVVLKGLLQTGDAEAQAVAVAERQFLAELNHPSIVKIHNFVEHPLPDGDPVGYIVMEYVGGQSLRDLLKKREHKRLPVPEAIAYVIEILPALDYLHSTGLVYNDLKPDNIMLTEDQLKLIDLGALAGIESYGYLYGTPGYQAPEITKTGPTVASDIYTVGRTLAVLTLDLPSKHGRYLDGIPSPADDPLLSRYEFFYRLLLRATNPDPALRFASAHELSGQLAGVLREILALETGVEHPRLSTIFSPQRTSFGTDEAVGQTDVYADGVRRDKFISAREVAHALPVPLVDPTDPCAPLVAAAVHSEPSQTLESLRQAREKNSATDAVESFDLEITLAEVKAYLDLGETAAAEQRLKRLHTKLGANWRIDWYGGLAALLGGEYESAFTQFDAVLAAVPGEIAPKLALAATAELVLQQWDTPEPEPWRQFAESFYRTVWRTDHGVVSAAFGLARQLAQRGDIPGSIHALDQVSPSSRHFNVARMTSVLTLLTGRATEDIDEDAIRSAAARVKSLPPDEHRVVQMRTLVLGTALEWLRADLRESSRTGTAAHVPEGTLLGVTFDERGLRCGTEAGLRALARTAPGRTHRYRLVDLANSIRPKSWF</sequence>
<dbReference type="InterPro" id="IPR011990">
    <property type="entry name" value="TPR-like_helical_dom_sf"/>
</dbReference>
<dbReference type="Gene3D" id="3.30.200.20">
    <property type="entry name" value="Phosphorylase Kinase, domain 1"/>
    <property type="match status" value="1"/>
</dbReference>
<accession>A0ABW7JKP9</accession>
<evidence type="ECO:0000256" key="4">
    <source>
        <dbReference type="ARBA" id="ARBA00022679"/>
    </source>
</evidence>
<feature type="compositionally biased region" description="Low complexity" evidence="10">
    <location>
        <begin position="45"/>
        <end position="67"/>
    </location>
</feature>
<dbReference type="InterPro" id="IPR000719">
    <property type="entry name" value="Prot_kinase_dom"/>
</dbReference>
<keyword evidence="4" id="KW-0808">Transferase</keyword>
<evidence type="ECO:0000256" key="10">
    <source>
        <dbReference type="SAM" id="MobiDB-lite"/>
    </source>
</evidence>
<dbReference type="EMBL" id="JBIMSO010000039">
    <property type="protein sequence ID" value="MFH5208398.1"/>
    <property type="molecule type" value="Genomic_DNA"/>
</dbReference>
<dbReference type="InterPro" id="IPR031634">
    <property type="entry name" value="PknG_rubred"/>
</dbReference>
<dbReference type="PANTHER" id="PTHR24363:SF0">
    <property type="entry name" value="SERINE_THREONINE KINASE LIKE DOMAIN CONTAINING 1"/>
    <property type="match status" value="1"/>
</dbReference>
<evidence type="ECO:0000256" key="7">
    <source>
        <dbReference type="ARBA" id="ARBA00022840"/>
    </source>
</evidence>
<reference evidence="12 13" key="1">
    <citation type="submission" date="2024-10" db="EMBL/GenBank/DDBJ databases">
        <authorList>
            <person name="Riesco R."/>
        </authorList>
    </citation>
    <scope>NUCLEOTIDE SEQUENCE [LARGE SCALE GENOMIC DNA]</scope>
    <source>
        <strain evidence="12 13">NCIMB 15449</strain>
    </source>
</reference>
<evidence type="ECO:0000256" key="1">
    <source>
        <dbReference type="ARBA" id="ARBA00012513"/>
    </source>
</evidence>
<dbReference type="Pfam" id="PF00069">
    <property type="entry name" value="Pkinase"/>
    <property type="match status" value="1"/>
</dbReference>
<protein>
    <recommendedName>
        <fullName evidence="2">Serine/threonine-protein kinase PknG</fullName>
        <ecNumber evidence="1">2.7.11.1</ecNumber>
    </recommendedName>
</protein>
<keyword evidence="6" id="KW-0418">Kinase</keyword>
<dbReference type="Proteomes" id="UP001609175">
    <property type="component" value="Unassembled WGS sequence"/>
</dbReference>
<comment type="catalytic activity">
    <reaction evidence="9">
        <text>L-seryl-[protein] + ATP = O-phospho-L-seryl-[protein] + ADP + H(+)</text>
        <dbReference type="Rhea" id="RHEA:17989"/>
        <dbReference type="Rhea" id="RHEA-COMP:9863"/>
        <dbReference type="Rhea" id="RHEA-COMP:11604"/>
        <dbReference type="ChEBI" id="CHEBI:15378"/>
        <dbReference type="ChEBI" id="CHEBI:29999"/>
        <dbReference type="ChEBI" id="CHEBI:30616"/>
        <dbReference type="ChEBI" id="CHEBI:83421"/>
        <dbReference type="ChEBI" id="CHEBI:456216"/>
        <dbReference type="EC" id="2.7.11.1"/>
    </reaction>
</comment>
<dbReference type="InterPro" id="IPR031636">
    <property type="entry name" value="PknG_TPR"/>
</dbReference>